<evidence type="ECO:0000256" key="1">
    <source>
        <dbReference type="ARBA" id="ARBA00001974"/>
    </source>
</evidence>
<dbReference type="GO" id="GO:0016491">
    <property type="term" value="F:oxidoreductase activity"/>
    <property type="evidence" value="ECO:0007669"/>
    <property type="project" value="UniProtKB-KW"/>
</dbReference>
<keyword evidence="4" id="KW-0274">FAD</keyword>
<dbReference type="PROSITE" id="PS51387">
    <property type="entry name" value="FAD_PCMH"/>
    <property type="match status" value="1"/>
</dbReference>
<dbReference type="InterPro" id="IPR016169">
    <property type="entry name" value="FAD-bd_PCMH_sub2"/>
</dbReference>
<dbReference type="InterPro" id="IPR006094">
    <property type="entry name" value="Oxid_FAD_bind_N"/>
</dbReference>
<dbReference type="Gene3D" id="3.30.43.10">
    <property type="entry name" value="Uridine Diphospho-n-acetylenolpyruvylglucosamine Reductase, domain 2"/>
    <property type="match status" value="1"/>
</dbReference>
<evidence type="ECO:0000259" key="6">
    <source>
        <dbReference type="PROSITE" id="PS51387"/>
    </source>
</evidence>
<keyword evidence="8" id="KW-1185">Reference proteome</keyword>
<feature type="domain" description="FAD-binding PCMH-type" evidence="6">
    <location>
        <begin position="57"/>
        <end position="229"/>
    </location>
</feature>
<name>A0A8H4QPZ4_9AGAR</name>
<dbReference type="InterPro" id="IPR016166">
    <property type="entry name" value="FAD-bd_PCMH"/>
</dbReference>
<dbReference type="Gene3D" id="3.40.462.20">
    <property type="match status" value="1"/>
</dbReference>
<dbReference type="EMBL" id="JAACJL010000044">
    <property type="protein sequence ID" value="KAF4614859.1"/>
    <property type="molecule type" value="Genomic_DNA"/>
</dbReference>
<dbReference type="InterPro" id="IPR036318">
    <property type="entry name" value="FAD-bd_PCMH-like_sf"/>
</dbReference>
<dbReference type="InterPro" id="IPR012951">
    <property type="entry name" value="BBE"/>
</dbReference>
<comment type="cofactor">
    <cofactor evidence="1">
        <name>FAD</name>
        <dbReference type="ChEBI" id="CHEBI:57692"/>
    </cofactor>
</comment>
<dbReference type="Gene3D" id="3.30.465.10">
    <property type="match status" value="1"/>
</dbReference>
<gene>
    <name evidence="7" type="ORF">D9613_003365</name>
</gene>
<sequence>MKRYLQKLYKSSRSKSPAKSSKTMAENSIASGTQAQVLTKESGEAFVEALRRNSTLSVLEAKYVVFPTQYSDIPPIIAHASSLSPPLEIAVKCGGAHSSTWASSAGGLVIDLGKLNKVTVSSDKKTVTVQGGARWGDVYSACQEANIDVVGGPFWFVGVGGYLTGGGYSPFTPQYGMAIDNIMDATVVLANGNIVKTSPTEEPDLFWAIRGGGNQFGIVVEFTLKAIPYSGPYTMGAIGYAGSEIDNVIKVVQEWKTTYTPKEKLNITYNRPGPHFKPSITVLPWVSEDKDDRSKEVLAPFRALNPVVDTCKAVPDMLAVSHGADAMMKVAPPKLIIRGTLVTDLYPDMMLDVWQKWVAFTEENPDARATSILWELSGADRIAGVASVATAFHARDPHFWVAIQGRSISESSEAAMRSFVAKTTNEIRQFNTRKAGKDAGFFLNFAQGDETLEEVHGPNLPKLKKLKAKYDPKGLWRKGIYIEPDFS</sequence>
<protein>
    <recommendedName>
        <fullName evidence="6">FAD-binding PCMH-type domain-containing protein</fullName>
    </recommendedName>
</protein>
<evidence type="ECO:0000313" key="8">
    <source>
        <dbReference type="Proteomes" id="UP000521872"/>
    </source>
</evidence>
<dbReference type="Pfam" id="PF01565">
    <property type="entry name" value="FAD_binding_4"/>
    <property type="match status" value="1"/>
</dbReference>
<accession>A0A8H4QPZ4</accession>
<proteinExistence type="inferred from homology"/>
<dbReference type="PANTHER" id="PTHR42973:SF39">
    <property type="entry name" value="FAD-BINDING PCMH-TYPE DOMAIN-CONTAINING PROTEIN"/>
    <property type="match status" value="1"/>
</dbReference>
<dbReference type="AlphaFoldDB" id="A0A8H4QPZ4"/>
<dbReference type="GO" id="GO:0071949">
    <property type="term" value="F:FAD binding"/>
    <property type="evidence" value="ECO:0007669"/>
    <property type="project" value="InterPro"/>
</dbReference>
<organism evidence="7 8">
    <name type="scientific">Agrocybe pediades</name>
    <dbReference type="NCBI Taxonomy" id="84607"/>
    <lineage>
        <taxon>Eukaryota</taxon>
        <taxon>Fungi</taxon>
        <taxon>Dikarya</taxon>
        <taxon>Basidiomycota</taxon>
        <taxon>Agaricomycotina</taxon>
        <taxon>Agaricomycetes</taxon>
        <taxon>Agaricomycetidae</taxon>
        <taxon>Agaricales</taxon>
        <taxon>Agaricineae</taxon>
        <taxon>Strophariaceae</taxon>
        <taxon>Agrocybe</taxon>
    </lineage>
</organism>
<keyword evidence="3" id="KW-0285">Flavoprotein</keyword>
<evidence type="ECO:0000256" key="4">
    <source>
        <dbReference type="ARBA" id="ARBA00022827"/>
    </source>
</evidence>
<dbReference type="InterPro" id="IPR050416">
    <property type="entry name" value="FAD-linked_Oxidoreductase"/>
</dbReference>
<evidence type="ECO:0000256" key="3">
    <source>
        <dbReference type="ARBA" id="ARBA00022630"/>
    </source>
</evidence>
<evidence type="ECO:0000256" key="2">
    <source>
        <dbReference type="ARBA" id="ARBA00005466"/>
    </source>
</evidence>
<dbReference type="PANTHER" id="PTHR42973">
    <property type="entry name" value="BINDING OXIDOREDUCTASE, PUTATIVE (AFU_ORTHOLOGUE AFUA_1G17690)-RELATED"/>
    <property type="match status" value="1"/>
</dbReference>
<keyword evidence="5" id="KW-0560">Oxidoreductase</keyword>
<dbReference type="Pfam" id="PF08031">
    <property type="entry name" value="BBE"/>
    <property type="match status" value="1"/>
</dbReference>
<dbReference type="Proteomes" id="UP000521872">
    <property type="component" value="Unassembled WGS sequence"/>
</dbReference>
<comment type="similarity">
    <text evidence="2">Belongs to the oxygen-dependent FAD-linked oxidoreductase family.</text>
</comment>
<comment type="caution">
    <text evidence="7">The sequence shown here is derived from an EMBL/GenBank/DDBJ whole genome shotgun (WGS) entry which is preliminary data.</text>
</comment>
<reference evidence="7 8" key="1">
    <citation type="submission" date="2019-12" db="EMBL/GenBank/DDBJ databases">
        <authorList>
            <person name="Floudas D."/>
            <person name="Bentzer J."/>
            <person name="Ahren D."/>
            <person name="Johansson T."/>
            <person name="Persson P."/>
            <person name="Tunlid A."/>
        </authorList>
    </citation>
    <scope>NUCLEOTIDE SEQUENCE [LARGE SCALE GENOMIC DNA]</scope>
    <source>
        <strain evidence="7 8">CBS 102.39</strain>
    </source>
</reference>
<dbReference type="SUPFAM" id="SSF56176">
    <property type="entry name" value="FAD-binding/transporter-associated domain-like"/>
    <property type="match status" value="1"/>
</dbReference>
<dbReference type="InterPro" id="IPR016167">
    <property type="entry name" value="FAD-bd_PCMH_sub1"/>
</dbReference>
<evidence type="ECO:0000256" key="5">
    <source>
        <dbReference type="ARBA" id="ARBA00023002"/>
    </source>
</evidence>
<evidence type="ECO:0000313" key="7">
    <source>
        <dbReference type="EMBL" id="KAF4614859.1"/>
    </source>
</evidence>